<dbReference type="Gene3D" id="3.40.50.1820">
    <property type="entry name" value="alpha/beta hydrolase"/>
    <property type="match status" value="1"/>
</dbReference>
<keyword evidence="1" id="KW-0378">Hydrolase</keyword>
<dbReference type="InterPro" id="IPR000675">
    <property type="entry name" value="Cutinase/axe"/>
</dbReference>
<dbReference type="Proteomes" id="UP001562354">
    <property type="component" value="Unassembled WGS sequence"/>
</dbReference>
<evidence type="ECO:0000256" key="2">
    <source>
        <dbReference type="ARBA" id="ARBA00023157"/>
    </source>
</evidence>
<dbReference type="Pfam" id="PF01083">
    <property type="entry name" value="Cutinase"/>
    <property type="match status" value="1"/>
</dbReference>
<dbReference type="SUPFAM" id="SSF53474">
    <property type="entry name" value="alpha/beta-Hydrolases"/>
    <property type="match status" value="1"/>
</dbReference>
<reference evidence="3 4" key="1">
    <citation type="submission" date="2024-07" db="EMBL/GenBank/DDBJ databases">
        <title>Draft sequence of the Neodothiora populina.</title>
        <authorList>
            <person name="Drown D.D."/>
            <person name="Schuette U.S."/>
            <person name="Buechlein A.B."/>
            <person name="Rusch D.R."/>
            <person name="Winton L.W."/>
            <person name="Adams G.A."/>
        </authorList>
    </citation>
    <scope>NUCLEOTIDE SEQUENCE [LARGE SCALE GENOMIC DNA]</scope>
    <source>
        <strain evidence="3 4">CPC 39397</strain>
    </source>
</reference>
<dbReference type="PANTHER" id="PTHR33630:SF9">
    <property type="entry name" value="CUTINASE 4"/>
    <property type="match status" value="1"/>
</dbReference>
<proteinExistence type="predicted"/>
<protein>
    <recommendedName>
        <fullName evidence="5">Acetylxylan esterase</fullName>
    </recommendedName>
</protein>
<sequence length="288" mass="29127">MIVARASTEETGIGSLLAPVVAGIQEFLPGSDAVPVDYPATLIEYGQSVGTGVSNATKLIEEYVASCPNSKIVLLGYSQGAQVVGDTVCGISSSGFKTTSPLDSKYNDNIIAIVQMGDPAHVGGLPFDSGSSSNNGIFPRTNDSGCLQYINKTRSYCDSGDAYCDSGLYFAPHYEYVSNYGIDAIGFVCGKAAEAQIGNTTSVTSVAALSTVSSSFTGFPRSTGFAGATGEAAASATSTGTSGSGLGSSTRAAAATTSATSDSAAWSKILPLSLWGCVGASLLLCTIL</sequence>
<dbReference type="EMBL" id="JBFMKM010000005">
    <property type="protein sequence ID" value="KAL1306128.1"/>
    <property type="molecule type" value="Genomic_DNA"/>
</dbReference>
<evidence type="ECO:0000313" key="4">
    <source>
        <dbReference type="Proteomes" id="UP001562354"/>
    </source>
</evidence>
<dbReference type="PANTHER" id="PTHR33630">
    <property type="entry name" value="CUTINASE RV1984C-RELATED-RELATED"/>
    <property type="match status" value="1"/>
</dbReference>
<keyword evidence="4" id="KW-1185">Reference proteome</keyword>
<gene>
    <name evidence="3" type="ORF">AAFC00_004242</name>
</gene>
<organism evidence="3 4">
    <name type="scientific">Neodothiora populina</name>
    <dbReference type="NCBI Taxonomy" id="2781224"/>
    <lineage>
        <taxon>Eukaryota</taxon>
        <taxon>Fungi</taxon>
        <taxon>Dikarya</taxon>
        <taxon>Ascomycota</taxon>
        <taxon>Pezizomycotina</taxon>
        <taxon>Dothideomycetes</taxon>
        <taxon>Dothideomycetidae</taxon>
        <taxon>Dothideales</taxon>
        <taxon>Dothioraceae</taxon>
        <taxon>Neodothiora</taxon>
    </lineage>
</organism>
<dbReference type="SMART" id="SM01110">
    <property type="entry name" value="Cutinase"/>
    <property type="match status" value="1"/>
</dbReference>
<dbReference type="GeneID" id="95977942"/>
<evidence type="ECO:0000256" key="1">
    <source>
        <dbReference type="ARBA" id="ARBA00022801"/>
    </source>
</evidence>
<accession>A0ABR3PJC3</accession>
<dbReference type="InterPro" id="IPR029058">
    <property type="entry name" value="AB_hydrolase_fold"/>
</dbReference>
<dbReference type="RefSeq" id="XP_069202401.1">
    <property type="nucleotide sequence ID" value="XM_069348148.1"/>
</dbReference>
<evidence type="ECO:0000313" key="3">
    <source>
        <dbReference type="EMBL" id="KAL1306128.1"/>
    </source>
</evidence>
<keyword evidence="2" id="KW-1015">Disulfide bond</keyword>
<comment type="caution">
    <text evidence="3">The sequence shown here is derived from an EMBL/GenBank/DDBJ whole genome shotgun (WGS) entry which is preliminary data.</text>
</comment>
<evidence type="ECO:0008006" key="5">
    <source>
        <dbReference type="Google" id="ProtNLM"/>
    </source>
</evidence>
<name>A0ABR3PJC3_9PEZI</name>